<dbReference type="OrthoDB" id="3713816at2"/>
<dbReference type="Pfam" id="PF00496">
    <property type="entry name" value="SBP_bac_5"/>
    <property type="match status" value="1"/>
</dbReference>
<dbReference type="CDD" id="cd08500">
    <property type="entry name" value="PBP2_NikA_DppA_OppA_like_4"/>
    <property type="match status" value="1"/>
</dbReference>
<evidence type="ECO:0000313" key="3">
    <source>
        <dbReference type="Proteomes" id="UP000199052"/>
    </source>
</evidence>
<dbReference type="Gene3D" id="3.40.190.10">
    <property type="entry name" value="Periplasmic binding protein-like II"/>
    <property type="match status" value="1"/>
</dbReference>
<dbReference type="STRING" id="504797.SAMN05421678_10623"/>
<evidence type="ECO:0000313" key="2">
    <source>
        <dbReference type="EMBL" id="SFG45054.1"/>
    </source>
</evidence>
<dbReference type="InterPro" id="IPR000914">
    <property type="entry name" value="SBP_5_dom"/>
</dbReference>
<sequence length="657" mass="73832">MVASRISRRDLLRAGGVATLGACTLTGCSFLSTNPDKGPGPTAAAKGAKEAPMLAAQVKAGKLPKLTERLPKDPMVVKPQSELGTFGGTMQRGQIDLNNDGLQYMGWAGLVEWTPTTPPTPGPGLAKSWEIEDGGRAYVFHLRDGVRWSDGKPFTTDDIMYVYEHVYSNKELAPVFPAWLSPGGKPAKFVQVDKTTFRIEFAAPNGLLLKYMSFVGTFVGANPFLQPKHYMSRFHPDIAGKDAVQSALKKENFSAWVDFYHSRHDHWRNPGLPVLGPWRITKPAKGNNATAERNPYYWKVDPEGRQLPYIDRAVYTFLDQEAFGLRAANGQVDLAAWDLSYQSAPMLIKNQKDKGYRFLRWKPDGLFHAVNLNQSHPDPVLRELFQDINFRAGVSHAINREEMRDSLFSGQGSFQQPCAQPEDPYFVKGMGQRFVAFDEAKANDYLDKAGLTKRGGDGMRLRPDGKPMKLVAQTFTIGVGVPSVSILEFVKRYWAKVGIDIAIKNISSELWYASIWHGDFDLNCYVPAGYLWDIDSLWYIPTNGLTYWAPKYGNWYSDPKGKFSMKPEGEIRQLQVLYDELVQQADDDRRLAIGREILKLHDKNVWIINTVKSAFAPVVVSDDLGNVREDAVASYRTLYEAATDLSQLYFRHPERHT</sequence>
<protein>
    <submittedName>
        <fullName evidence="2">Peptide/nickel transport system substrate-binding protein</fullName>
    </submittedName>
</protein>
<dbReference type="InterPro" id="IPR006311">
    <property type="entry name" value="TAT_signal"/>
</dbReference>
<dbReference type="SUPFAM" id="SSF53850">
    <property type="entry name" value="Periplasmic binding protein-like II"/>
    <property type="match status" value="1"/>
</dbReference>
<dbReference type="AlphaFoldDB" id="A0A1I2RWN4"/>
<proteinExistence type="predicted"/>
<dbReference type="PROSITE" id="PS51318">
    <property type="entry name" value="TAT"/>
    <property type="match status" value="1"/>
</dbReference>
<dbReference type="Gene3D" id="3.10.105.10">
    <property type="entry name" value="Dipeptide-binding Protein, Domain 3"/>
    <property type="match status" value="1"/>
</dbReference>
<evidence type="ECO:0000259" key="1">
    <source>
        <dbReference type="Pfam" id="PF00496"/>
    </source>
</evidence>
<accession>A0A1I2RWN4</accession>
<dbReference type="PROSITE" id="PS51257">
    <property type="entry name" value="PROKAR_LIPOPROTEIN"/>
    <property type="match status" value="1"/>
</dbReference>
<organism evidence="2 3">
    <name type="scientific">Actinopolymorpha cephalotaxi</name>
    <dbReference type="NCBI Taxonomy" id="504797"/>
    <lineage>
        <taxon>Bacteria</taxon>
        <taxon>Bacillati</taxon>
        <taxon>Actinomycetota</taxon>
        <taxon>Actinomycetes</taxon>
        <taxon>Propionibacteriales</taxon>
        <taxon>Actinopolymorphaceae</taxon>
        <taxon>Actinopolymorpha</taxon>
    </lineage>
</organism>
<dbReference type="GO" id="GO:1904680">
    <property type="term" value="F:peptide transmembrane transporter activity"/>
    <property type="evidence" value="ECO:0007669"/>
    <property type="project" value="TreeGrafter"/>
</dbReference>
<dbReference type="GO" id="GO:0015833">
    <property type="term" value="P:peptide transport"/>
    <property type="evidence" value="ECO:0007669"/>
    <property type="project" value="TreeGrafter"/>
</dbReference>
<dbReference type="PANTHER" id="PTHR30290:SF62">
    <property type="entry name" value="OLIGOPEPTIDE ABC TRANSPORTER, PERIPLASMIC OLIGOPEPTIDE-BINDING PROTEIN"/>
    <property type="match status" value="1"/>
</dbReference>
<dbReference type="EMBL" id="FOOI01000006">
    <property type="protein sequence ID" value="SFG45054.1"/>
    <property type="molecule type" value="Genomic_DNA"/>
</dbReference>
<feature type="domain" description="Solute-binding protein family 5" evidence="1">
    <location>
        <begin position="121"/>
        <end position="525"/>
    </location>
</feature>
<reference evidence="2 3" key="1">
    <citation type="submission" date="2016-10" db="EMBL/GenBank/DDBJ databases">
        <authorList>
            <person name="de Groot N.N."/>
        </authorList>
    </citation>
    <scope>NUCLEOTIDE SEQUENCE [LARGE SCALE GENOMIC DNA]</scope>
    <source>
        <strain evidence="2 3">CPCC 202808</strain>
    </source>
</reference>
<dbReference type="InterPro" id="IPR039424">
    <property type="entry name" value="SBP_5"/>
</dbReference>
<gene>
    <name evidence="2" type="ORF">SAMN05421678_10623</name>
</gene>
<dbReference type="PANTHER" id="PTHR30290">
    <property type="entry name" value="PERIPLASMIC BINDING COMPONENT OF ABC TRANSPORTER"/>
    <property type="match status" value="1"/>
</dbReference>
<name>A0A1I2RWN4_9ACTN</name>
<dbReference type="Proteomes" id="UP000199052">
    <property type="component" value="Unassembled WGS sequence"/>
</dbReference>